<dbReference type="Pfam" id="PF03235">
    <property type="entry name" value="GmrSD_N"/>
    <property type="match status" value="1"/>
</dbReference>
<dbReference type="Proteomes" id="UP000255335">
    <property type="component" value="Unassembled WGS sequence"/>
</dbReference>
<accession>A0A377JP21</accession>
<evidence type="ECO:0000313" key="3">
    <source>
        <dbReference type="Proteomes" id="UP000255335"/>
    </source>
</evidence>
<name>A0A377JP21_9HELI</name>
<protein>
    <submittedName>
        <fullName evidence="2">RloF</fullName>
    </submittedName>
</protein>
<evidence type="ECO:0000313" key="2">
    <source>
        <dbReference type="EMBL" id="STP09354.1"/>
    </source>
</evidence>
<sequence>MSQNQYLRAIGDLKGENFVIPSYQRGYRWTSKEVKALLQDIWDFTQMENQPDFYCLQPIVVKKNREKYNVIDGQQRLTTIFLMIKFLQNRDYFTIDYQSRLKSAEFLKNIQHSNADKDKNIDFYHFDKAYSYIKGFFENDNTDKNNFEKILIDKCKVLWYEIAEKENENEVFIRLNIGKIPLVEAENIKALFLSKNDELDSEDLKERAELWYKSEIEARENRDFRYCVLNKIDEKNIEQKSIKDDILRIDVYLKAIVPYSKEEYYLFDYFYKSYRDGTLNDRWEELEKSINTLSGFAGGKANSKIDREIFHYLGFLILSGKNIDSLYREWKNNTNKELFAKKLLEIIQEKISKIKNIEELHYKNDKEKIKDILLLFNLEYLICDEGSNEYFKFNRFVLEQWSLEHIYAQNSKGIKESIESKNNDDIIKWLEQVLLHIDENDALLKQEIEQSKEKESLKRSCLIRLMKVLKIMKLYIEFKISHCLIRNLIVKLAIKFLVENAKKYKNLANKIN</sequence>
<dbReference type="PANTHER" id="PTHR35149:SF1">
    <property type="entry name" value="DUF5655 DOMAIN-CONTAINING PROTEIN"/>
    <property type="match status" value="1"/>
</dbReference>
<dbReference type="AlphaFoldDB" id="A0A377JP21"/>
<organism evidence="2 3">
    <name type="scientific">Helicobacter cinaedi</name>
    <dbReference type="NCBI Taxonomy" id="213"/>
    <lineage>
        <taxon>Bacteria</taxon>
        <taxon>Pseudomonadati</taxon>
        <taxon>Campylobacterota</taxon>
        <taxon>Epsilonproteobacteria</taxon>
        <taxon>Campylobacterales</taxon>
        <taxon>Helicobacteraceae</taxon>
        <taxon>Helicobacter</taxon>
    </lineage>
</organism>
<evidence type="ECO:0000259" key="1">
    <source>
        <dbReference type="Pfam" id="PF03235"/>
    </source>
</evidence>
<proteinExistence type="predicted"/>
<dbReference type="RefSeq" id="WP_258554159.1">
    <property type="nucleotide sequence ID" value="NZ_UGHZ01000001.1"/>
</dbReference>
<feature type="domain" description="GmrSD restriction endonucleases N-terminal" evidence="1">
    <location>
        <begin position="16"/>
        <end position="193"/>
    </location>
</feature>
<reference evidence="2 3" key="1">
    <citation type="submission" date="2018-06" db="EMBL/GenBank/DDBJ databases">
        <authorList>
            <consortium name="Pathogen Informatics"/>
            <person name="Doyle S."/>
        </authorList>
    </citation>
    <scope>NUCLEOTIDE SEQUENCE [LARGE SCALE GENOMIC DNA]</scope>
    <source>
        <strain evidence="2 3">NCTC12221</strain>
    </source>
</reference>
<dbReference type="InterPro" id="IPR004919">
    <property type="entry name" value="GmrSD_N"/>
</dbReference>
<gene>
    <name evidence="2" type="ORF">NCTC12221_00794</name>
</gene>
<dbReference type="PANTHER" id="PTHR35149">
    <property type="entry name" value="SLL5132 PROTEIN"/>
    <property type="match status" value="1"/>
</dbReference>
<dbReference type="EMBL" id="UGHZ01000001">
    <property type="protein sequence ID" value="STP09354.1"/>
    <property type="molecule type" value="Genomic_DNA"/>
</dbReference>